<dbReference type="InterPro" id="IPR001851">
    <property type="entry name" value="ABC_transp_permease"/>
</dbReference>
<feature type="transmembrane region" description="Helical" evidence="6">
    <location>
        <begin position="320"/>
        <end position="337"/>
    </location>
</feature>
<keyword evidence="5 6" id="KW-0472">Membrane</keyword>
<evidence type="ECO:0000256" key="6">
    <source>
        <dbReference type="SAM" id="Phobius"/>
    </source>
</evidence>
<evidence type="ECO:0000256" key="3">
    <source>
        <dbReference type="ARBA" id="ARBA00022692"/>
    </source>
</evidence>
<sequence>MTTETQDTPAGPRPELAMPARRERLRLFVKRNRIELSITCIFVVLYAIFIIGAPQVYTNFAIYRSFMSTLPFMGVMALAATFVITLGEIDLSFPSVMGMSAWGFGATFVASGSYPLAVLVALGIGGACGLLNGVMVAIVGVPSIVATIGTMFFWRGFVNVLAEGQGIPLASLTEVWMHPIFVGRIVGGIPMQFVWFLVIAVIMMMVYRRHVFGSQVLFVGDNKNSAHMMGIKVARVKILCFTLLGVMAGLGAVLLVSEVTYFWPTTGDGYPLPALGAVFIGGTPVFGGRGSMYGTFIGVLIIGSLEAGVVALGIQGFYTQVIYGLLITIAVTIYAVIMRRN</sequence>
<feature type="transmembrane region" description="Helical" evidence="6">
    <location>
        <begin position="34"/>
        <end position="57"/>
    </location>
</feature>
<feature type="transmembrane region" description="Helical" evidence="6">
    <location>
        <begin position="269"/>
        <end position="286"/>
    </location>
</feature>
<dbReference type="PANTHER" id="PTHR32196">
    <property type="entry name" value="ABC TRANSPORTER PERMEASE PROTEIN YPHD-RELATED-RELATED"/>
    <property type="match status" value="1"/>
</dbReference>
<evidence type="ECO:0000256" key="4">
    <source>
        <dbReference type="ARBA" id="ARBA00022989"/>
    </source>
</evidence>
<evidence type="ECO:0008006" key="9">
    <source>
        <dbReference type="Google" id="ProtNLM"/>
    </source>
</evidence>
<feature type="transmembrane region" description="Helical" evidence="6">
    <location>
        <begin position="130"/>
        <end position="154"/>
    </location>
</feature>
<keyword evidence="3 6" id="KW-0812">Transmembrane</keyword>
<dbReference type="Pfam" id="PF02653">
    <property type="entry name" value="BPD_transp_2"/>
    <property type="match status" value="1"/>
</dbReference>
<dbReference type="EMBL" id="NRRL01000112">
    <property type="protein sequence ID" value="MBK1670727.1"/>
    <property type="molecule type" value="Genomic_DNA"/>
</dbReference>
<dbReference type="CDD" id="cd06579">
    <property type="entry name" value="TM_PBP1_transp_AraH_like"/>
    <property type="match status" value="1"/>
</dbReference>
<evidence type="ECO:0000313" key="8">
    <source>
        <dbReference type="Proteomes" id="UP001296873"/>
    </source>
</evidence>
<protein>
    <recommendedName>
        <fullName evidence="9">ABC transporter permease</fullName>
    </recommendedName>
</protein>
<feature type="transmembrane region" description="Helical" evidence="6">
    <location>
        <begin position="293"/>
        <end position="314"/>
    </location>
</feature>
<evidence type="ECO:0000256" key="5">
    <source>
        <dbReference type="ARBA" id="ARBA00023136"/>
    </source>
</evidence>
<feature type="transmembrane region" description="Helical" evidence="6">
    <location>
        <begin position="101"/>
        <end position="124"/>
    </location>
</feature>
<evidence type="ECO:0000256" key="2">
    <source>
        <dbReference type="ARBA" id="ARBA00022475"/>
    </source>
</evidence>
<feature type="transmembrane region" description="Helical" evidence="6">
    <location>
        <begin position="69"/>
        <end position="89"/>
    </location>
</feature>
<comment type="caution">
    <text evidence="7">The sequence shown here is derived from an EMBL/GenBank/DDBJ whole genome shotgun (WGS) entry which is preliminary data.</text>
</comment>
<accession>A0ABS1DKU0</accession>
<keyword evidence="8" id="KW-1185">Reference proteome</keyword>
<reference evidence="7 8" key="1">
    <citation type="journal article" date="2020" name="Microorganisms">
        <title>Osmotic Adaptation and Compatible Solute Biosynthesis of Phototrophic Bacteria as Revealed from Genome Analyses.</title>
        <authorList>
            <person name="Imhoff J.F."/>
            <person name="Rahn T."/>
            <person name="Kunzel S."/>
            <person name="Keller A."/>
            <person name="Neulinger S.C."/>
        </authorList>
    </citation>
    <scope>NUCLEOTIDE SEQUENCE [LARGE SCALE GENOMIC DNA]</scope>
    <source>
        <strain evidence="7 8">DSM 9895</strain>
    </source>
</reference>
<evidence type="ECO:0000256" key="1">
    <source>
        <dbReference type="ARBA" id="ARBA00004651"/>
    </source>
</evidence>
<organism evidence="7 8">
    <name type="scientific">Rhodovibrio sodomensis</name>
    <dbReference type="NCBI Taxonomy" id="1088"/>
    <lineage>
        <taxon>Bacteria</taxon>
        <taxon>Pseudomonadati</taxon>
        <taxon>Pseudomonadota</taxon>
        <taxon>Alphaproteobacteria</taxon>
        <taxon>Rhodospirillales</taxon>
        <taxon>Rhodovibrionaceae</taxon>
        <taxon>Rhodovibrio</taxon>
    </lineage>
</organism>
<evidence type="ECO:0000313" key="7">
    <source>
        <dbReference type="EMBL" id="MBK1670727.1"/>
    </source>
</evidence>
<feature type="transmembrane region" description="Helical" evidence="6">
    <location>
        <begin position="238"/>
        <end position="263"/>
    </location>
</feature>
<feature type="transmembrane region" description="Helical" evidence="6">
    <location>
        <begin position="189"/>
        <end position="207"/>
    </location>
</feature>
<name>A0ABS1DKU0_9PROT</name>
<gene>
    <name evidence="7" type="ORF">CKO28_22155</name>
</gene>
<keyword evidence="4 6" id="KW-1133">Transmembrane helix</keyword>
<keyword evidence="2" id="KW-1003">Cell membrane</keyword>
<proteinExistence type="predicted"/>
<comment type="subcellular location">
    <subcellularLocation>
        <location evidence="1">Cell membrane</location>
        <topology evidence="1">Multi-pass membrane protein</topology>
    </subcellularLocation>
</comment>
<dbReference type="Proteomes" id="UP001296873">
    <property type="component" value="Unassembled WGS sequence"/>
</dbReference>